<protein>
    <recommendedName>
        <fullName evidence="3">Ribosomal protein L7/L12 C-terminal domain-containing protein</fullName>
    </recommendedName>
</protein>
<keyword evidence="2" id="KW-1185">Reference proteome</keyword>
<dbReference type="STRING" id="914150.TQ33_0387"/>
<dbReference type="AlphaFoldDB" id="A0A0F6RBA1"/>
<evidence type="ECO:0008006" key="3">
    <source>
        <dbReference type="Google" id="ProtNLM"/>
    </source>
</evidence>
<proteinExistence type="predicted"/>
<dbReference type="InterPro" id="IPR014719">
    <property type="entry name" value="Ribosomal_bL12_C/ClpS-like"/>
</dbReference>
<accession>A0A0F6RBA1</accession>
<dbReference type="Proteomes" id="UP000034071">
    <property type="component" value="Chromosome"/>
</dbReference>
<name>A0A0F6RBA1_9GAMM</name>
<dbReference type="HOGENOM" id="CLU_2369097_0_0_6"/>
<organism evidence="1 2">
    <name type="scientific">Kangiella geojedonensis</name>
    <dbReference type="NCBI Taxonomy" id="914150"/>
    <lineage>
        <taxon>Bacteria</taxon>
        <taxon>Pseudomonadati</taxon>
        <taxon>Pseudomonadota</taxon>
        <taxon>Gammaproteobacteria</taxon>
        <taxon>Kangiellales</taxon>
        <taxon>Kangiellaceae</taxon>
        <taxon>Kangiella</taxon>
    </lineage>
</organism>
<dbReference type="SUPFAM" id="SSF54736">
    <property type="entry name" value="ClpS-like"/>
    <property type="match status" value="1"/>
</dbReference>
<sequence>MSKETMSEGTHKVVLKGYGDLDKGKYYIEHALAELFGVDDKVAKKLLELSEEEPRTVKKGVDSKTAERYLKALKDTGAKGEVIDTRFDFSSLSLE</sequence>
<reference evidence="1 2" key="1">
    <citation type="submission" date="2015-02" db="EMBL/GenBank/DDBJ databases">
        <title>Complete genome sequence of Kangiella geojedonensis strain YCS-5T.</title>
        <authorList>
            <person name="Kim K.M."/>
        </authorList>
    </citation>
    <scope>NUCLEOTIDE SEQUENCE [LARGE SCALE GENOMIC DNA]</scope>
    <source>
        <strain evidence="1 2">YCS-5</strain>
    </source>
</reference>
<dbReference type="OrthoDB" id="6197608at2"/>
<dbReference type="Gene3D" id="3.30.1390.10">
    <property type="match status" value="1"/>
</dbReference>
<dbReference type="KEGG" id="kge:TQ33_0387"/>
<gene>
    <name evidence="1" type="ORF">TQ33_0387</name>
</gene>
<evidence type="ECO:0000313" key="2">
    <source>
        <dbReference type="Proteomes" id="UP000034071"/>
    </source>
</evidence>
<dbReference type="RefSeq" id="WP_046560570.1">
    <property type="nucleotide sequence ID" value="NZ_CP010975.1"/>
</dbReference>
<dbReference type="EMBL" id="CP010975">
    <property type="protein sequence ID" value="AKE51373.1"/>
    <property type="molecule type" value="Genomic_DNA"/>
</dbReference>
<evidence type="ECO:0000313" key="1">
    <source>
        <dbReference type="EMBL" id="AKE51373.1"/>
    </source>
</evidence>